<accession>L0AW72</accession>
<dbReference type="KEGG" id="beq:BEWA_026440"/>
<dbReference type="VEuPathDB" id="PiroplasmaDB:BEWA_026440"/>
<dbReference type="AlphaFoldDB" id="L0AW72"/>
<feature type="region of interest" description="Disordered" evidence="1">
    <location>
        <begin position="338"/>
        <end position="381"/>
    </location>
</feature>
<protein>
    <submittedName>
        <fullName evidence="2">Uncharacterized protein</fullName>
    </submittedName>
</protein>
<evidence type="ECO:0000313" key="2">
    <source>
        <dbReference type="EMBL" id="AFZ79795.1"/>
    </source>
</evidence>
<proteinExistence type="predicted"/>
<evidence type="ECO:0000256" key="1">
    <source>
        <dbReference type="SAM" id="MobiDB-lite"/>
    </source>
</evidence>
<reference evidence="2 3" key="1">
    <citation type="journal article" date="2012" name="BMC Genomics">
        <title>Comparative genomic analysis and phylogenetic position of Theileria equi.</title>
        <authorList>
            <person name="Kappmeyer L.S."/>
            <person name="Thiagarajan M."/>
            <person name="Herndon D.R."/>
            <person name="Ramsay J.D."/>
            <person name="Caler E."/>
            <person name="Djikeng A."/>
            <person name="Gillespie J.J."/>
            <person name="Lau A.O."/>
            <person name="Roalson E.H."/>
            <person name="Silva J.C."/>
            <person name="Silva M.G."/>
            <person name="Suarez C.E."/>
            <person name="Ueti M.W."/>
            <person name="Nene V.M."/>
            <person name="Mealey R.H."/>
            <person name="Knowles D.P."/>
            <person name="Brayton K.A."/>
        </authorList>
    </citation>
    <scope>NUCLEOTIDE SEQUENCE [LARGE SCALE GENOMIC DNA]</scope>
    <source>
        <strain evidence="2 3">WA</strain>
    </source>
</reference>
<dbReference type="eggNOG" id="KOG1366">
    <property type="taxonomic scope" value="Eukaryota"/>
</dbReference>
<feature type="compositionally biased region" description="Polar residues" evidence="1">
    <location>
        <begin position="350"/>
        <end position="371"/>
    </location>
</feature>
<keyword evidence="3" id="KW-1185">Reference proteome</keyword>
<gene>
    <name evidence="2" type="ORF">BEWA_026440</name>
</gene>
<evidence type="ECO:0000313" key="3">
    <source>
        <dbReference type="Proteomes" id="UP000031512"/>
    </source>
</evidence>
<dbReference type="RefSeq" id="XP_004829461.1">
    <property type="nucleotide sequence ID" value="XM_004829404.1"/>
</dbReference>
<sequence>MAVPQQVTIKLKENQKVKSDGTPIYYPYGRLITVTRSLYPPGSTQDFYSYTHEWNGTKLKLAEIQDDTGVKIQRINEYGKKVPSVSAYYWKHENGTDGRNPKKALMVEVVEEGGKKYSYYLRNISDPPWFSIYGNSSSDPLDAKELEEKLDQQNCKLNKAVTIDLSYSKSTPGRRYCCPAHSPRGDSGRVSVTVEKVSCTSHISSSLTYYKHEVKAGEWRVAAIKYNDGGGRSSGKRRKRVNIPGLKLPTKDSVKITVHVFYCNGSDPKLIYVEYSGGQDVKGWYRKDTTDGWIKVSGISENITPDELSKTANCSHDDFKQLVTALGCNNYSNCVNSGGSKPETDESLENAEQNTTDQVPDTESETKQSVQGKGPGLSEGAKAGIGVGSTVGGGSAIGFGIWKGPDIMRDIISVLRTLI</sequence>
<dbReference type="GeneID" id="15806917"/>
<dbReference type="STRING" id="1537102.L0AW72"/>
<dbReference type="Proteomes" id="UP000031512">
    <property type="component" value="Chromosome 1"/>
</dbReference>
<organism evidence="2 3">
    <name type="scientific">Theileria equi strain WA</name>
    <dbReference type="NCBI Taxonomy" id="1537102"/>
    <lineage>
        <taxon>Eukaryota</taxon>
        <taxon>Sar</taxon>
        <taxon>Alveolata</taxon>
        <taxon>Apicomplexa</taxon>
        <taxon>Aconoidasida</taxon>
        <taxon>Piroplasmida</taxon>
        <taxon>Theileriidae</taxon>
        <taxon>Theileria</taxon>
    </lineage>
</organism>
<dbReference type="EMBL" id="CP001669">
    <property type="protein sequence ID" value="AFZ79795.1"/>
    <property type="molecule type" value="Genomic_DNA"/>
</dbReference>
<name>L0AW72_THEEQ</name>